<dbReference type="InterPro" id="IPR012480">
    <property type="entry name" value="Hepar_II_III_C"/>
</dbReference>
<feature type="domain" description="Heparinase II/III-like C-terminal" evidence="2">
    <location>
        <begin position="312"/>
        <end position="527"/>
    </location>
</feature>
<dbReference type="Gene3D" id="1.50.10.100">
    <property type="entry name" value="Chondroitin AC/alginate lyase"/>
    <property type="match status" value="1"/>
</dbReference>
<gene>
    <name evidence="3" type="ORF">DEVEQU_00539</name>
</gene>
<dbReference type="GO" id="GO:0030313">
    <property type="term" value="C:cell envelope"/>
    <property type="evidence" value="ECO:0007669"/>
    <property type="project" value="UniProtKB-SubCell"/>
</dbReference>
<dbReference type="RefSeq" id="WP_126149031.1">
    <property type="nucleotide sequence ID" value="NZ_JBHTMH010000004.1"/>
</dbReference>
<evidence type="ECO:0000259" key="2">
    <source>
        <dbReference type="Pfam" id="PF07940"/>
    </source>
</evidence>
<organism evidence="3 4">
    <name type="scientific">Devosia equisanguinis</name>
    <dbReference type="NCBI Taxonomy" id="2490941"/>
    <lineage>
        <taxon>Bacteria</taxon>
        <taxon>Pseudomonadati</taxon>
        <taxon>Pseudomonadota</taxon>
        <taxon>Alphaproteobacteria</taxon>
        <taxon>Hyphomicrobiales</taxon>
        <taxon>Devosiaceae</taxon>
        <taxon>Devosia</taxon>
    </lineage>
</organism>
<dbReference type="GO" id="GO:0016829">
    <property type="term" value="F:lyase activity"/>
    <property type="evidence" value="ECO:0007669"/>
    <property type="project" value="InterPro"/>
</dbReference>
<accession>A0A447I7F4</accession>
<name>A0A447I7F4_9HYPH</name>
<keyword evidence="4" id="KW-1185">Reference proteome</keyword>
<evidence type="ECO:0000256" key="1">
    <source>
        <dbReference type="ARBA" id="ARBA00004196"/>
    </source>
</evidence>
<reference evidence="3 4" key="1">
    <citation type="submission" date="2018-12" db="EMBL/GenBank/DDBJ databases">
        <authorList>
            <person name="Criscuolo A."/>
        </authorList>
    </citation>
    <scope>NUCLEOTIDE SEQUENCE [LARGE SCALE GENOMIC DNA]</scope>
    <source>
        <strain evidence="3">ACIP1116281</strain>
    </source>
</reference>
<dbReference type="Proteomes" id="UP000268844">
    <property type="component" value="Unassembled WGS sequence"/>
</dbReference>
<dbReference type="AlphaFoldDB" id="A0A447I7F4"/>
<protein>
    <submittedName>
        <fullName evidence="3">Heparinase II/III-like protein</fullName>
    </submittedName>
</protein>
<evidence type="ECO:0000313" key="3">
    <source>
        <dbReference type="EMBL" id="VDS03416.1"/>
    </source>
</evidence>
<evidence type="ECO:0000313" key="4">
    <source>
        <dbReference type="Proteomes" id="UP000268844"/>
    </source>
</evidence>
<dbReference type="EMBL" id="UZWD01000008">
    <property type="protein sequence ID" value="VDS03416.1"/>
    <property type="molecule type" value="Genomic_DNA"/>
</dbReference>
<proteinExistence type="predicted"/>
<sequence length="541" mass="59394">MSVRLTYTARRLSRGLADSLVTQPLLRWTWQGQGEVNFTGDLPDFRPSDRETVREMMAGRYLLASKLVETGGTSPFSIDIDHPDWWNNLQGFSWLRHFRDCRDPGERQFARTLVLDWIGREGQFDRDTWTLMLTAQRVLNWLRHLTLLLDGATPEQMKTIQRNLGTQVQSLRVRGGLADEPVEELFAAMGLLGAALCSAAENTEIEDKLIRLNGVLARQVDGDGLHLSRNPRLQLNLLVDLASLRRAATQYGSAAMAEFANRVDRMHEALDALTLSTGEPVYFNGCGQVPHDVLVAVQAHGPSASRRSQLIGGYGILRDGESVVVVDSGLRPPSGFDGEAHAGALGFEFAHGRELILGSCGPAPSDLPESRALFRQAIAHSAPTIDAEDAMPLKGRLFSGPATGPAMDINTAEHMLGLKTNGYASRFGVEIERHLTLISGGTTLVGQDRVVVAGDHPKGHLAIRFHLGPGVTPRRPAGESIVRLTLPDGSVWSFLWEGASLRQDDSVRQSAYLGFHRTQQLVLEADISADHEVAWIFTKEQ</sequence>
<dbReference type="InterPro" id="IPR008929">
    <property type="entry name" value="Chondroitin_lyas"/>
</dbReference>
<comment type="subcellular location">
    <subcellularLocation>
        <location evidence="1">Cell envelope</location>
    </subcellularLocation>
</comment>
<dbReference type="Pfam" id="PF07940">
    <property type="entry name" value="Hepar_II_III_C"/>
    <property type="match status" value="1"/>
</dbReference>
<dbReference type="Gene3D" id="2.70.98.70">
    <property type="match status" value="1"/>
</dbReference>
<dbReference type="OrthoDB" id="9787373at2"/>